<evidence type="ECO:0000256" key="2">
    <source>
        <dbReference type="ARBA" id="ARBA00022741"/>
    </source>
</evidence>
<protein>
    <submittedName>
        <fullName evidence="7">Serine/threonine protein kinase</fullName>
    </submittedName>
</protein>
<dbReference type="Gene3D" id="1.10.510.10">
    <property type="entry name" value="Transferase(Phosphotransferase) domain 1"/>
    <property type="match status" value="1"/>
</dbReference>
<evidence type="ECO:0000256" key="4">
    <source>
        <dbReference type="ARBA" id="ARBA00022840"/>
    </source>
</evidence>
<keyword evidence="3 7" id="KW-0418">Kinase</keyword>
<keyword evidence="7" id="KW-0723">Serine/threonine-protein kinase</keyword>
<gene>
    <name evidence="7" type="ORF">LZC94_10425</name>
</gene>
<evidence type="ECO:0000256" key="1">
    <source>
        <dbReference type="ARBA" id="ARBA00022679"/>
    </source>
</evidence>
<accession>A0ABZ2M505</accession>
<evidence type="ECO:0000313" key="8">
    <source>
        <dbReference type="Proteomes" id="UP001370348"/>
    </source>
</evidence>
<keyword evidence="4" id="KW-0067">ATP-binding</keyword>
<organism evidence="7 8">
    <name type="scientific">Pendulispora albinea</name>
    <dbReference type="NCBI Taxonomy" id="2741071"/>
    <lineage>
        <taxon>Bacteria</taxon>
        <taxon>Pseudomonadati</taxon>
        <taxon>Myxococcota</taxon>
        <taxon>Myxococcia</taxon>
        <taxon>Myxococcales</taxon>
        <taxon>Sorangiineae</taxon>
        <taxon>Pendulisporaceae</taxon>
        <taxon>Pendulispora</taxon>
    </lineage>
</organism>
<dbReference type="PANTHER" id="PTHR43289">
    <property type="entry name" value="MITOGEN-ACTIVATED PROTEIN KINASE KINASE KINASE 20-RELATED"/>
    <property type="match status" value="1"/>
</dbReference>
<dbReference type="SUPFAM" id="SSF56112">
    <property type="entry name" value="Protein kinase-like (PK-like)"/>
    <property type="match status" value="1"/>
</dbReference>
<dbReference type="PROSITE" id="PS00108">
    <property type="entry name" value="PROTEIN_KINASE_ST"/>
    <property type="match status" value="1"/>
</dbReference>
<keyword evidence="8" id="KW-1185">Reference proteome</keyword>
<dbReference type="Pfam" id="PF00069">
    <property type="entry name" value="Pkinase"/>
    <property type="match status" value="1"/>
</dbReference>
<proteinExistence type="predicted"/>
<feature type="domain" description="Protein kinase" evidence="6">
    <location>
        <begin position="27"/>
        <end position="310"/>
    </location>
</feature>
<feature type="region of interest" description="Disordered" evidence="5">
    <location>
        <begin position="329"/>
        <end position="368"/>
    </location>
</feature>
<name>A0ABZ2M505_9BACT</name>
<evidence type="ECO:0000259" key="6">
    <source>
        <dbReference type="PROSITE" id="PS50011"/>
    </source>
</evidence>
<feature type="compositionally biased region" description="Low complexity" evidence="5">
    <location>
        <begin position="349"/>
        <end position="368"/>
    </location>
</feature>
<dbReference type="CDD" id="cd14014">
    <property type="entry name" value="STKc_PknB_like"/>
    <property type="match status" value="1"/>
</dbReference>
<dbReference type="InterPro" id="IPR008271">
    <property type="entry name" value="Ser/Thr_kinase_AS"/>
</dbReference>
<dbReference type="RefSeq" id="WP_394827304.1">
    <property type="nucleotide sequence ID" value="NZ_CP089984.1"/>
</dbReference>
<dbReference type="PANTHER" id="PTHR43289:SF6">
    <property type="entry name" value="SERINE_THREONINE-PROTEIN KINASE NEKL-3"/>
    <property type="match status" value="1"/>
</dbReference>
<reference evidence="7 8" key="1">
    <citation type="submission" date="2021-12" db="EMBL/GenBank/DDBJ databases">
        <title>Discovery of the Pendulisporaceae a myxobacterial family with distinct sporulation behavior and unique specialized metabolism.</title>
        <authorList>
            <person name="Garcia R."/>
            <person name="Popoff A."/>
            <person name="Bader C.D."/>
            <person name="Loehr J."/>
            <person name="Walesch S."/>
            <person name="Walt C."/>
            <person name="Boldt J."/>
            <person name="Bunk B."/>
            <person name="Haeckl F.J.F.P.J."/>
            <person name="Gunesch A.P."/>
            <person name="Birkelbach J."/>
            <person name="Nuebel U."/>
            <person name="Pietschmann T."/>
            <person name="Bach T."/>
            <person name="Mueller R."/>
        </authorList>
    </citation>
    <scope>NUCLEOTIDE SEQUENCE [LARGE SCALE GENOMIC DNA]</scope>
    <source>
        <strain evidence="7 8">MSr11954</strain>
    </source>
</reference>
<keyword evidence="2" id="KW-0547">Nucleotide-binding</keyword>
<dbReference type="PROSITE" id="PS50011">
    <property type="entry name" value="PROTEIN_KINASE_DOM"/>
    <property type="match status" value="1"/>
</dbReference>
<dbReference type="InterPro" id="IPR011009">
    <property type="entry name" value="Kinase-like_dom_sf"/>
</dbReference>
<evidence type="ECO:0000313" key="7">
    <source>
        <dbReference type="EMBL" id="WXB17665.1"/>
    </source>
</evidence>
<dbReference type="EMBL" id="CP089984">
    <property type="protein sequence ID" value="WXB17665.1"/>
    <property type="molecule type" value="Genomic_DNA"/>
</dbReference>
<evidence type="ECO:0000256" key="5">
    <source>
        <dbReference type="SAM" id="MobiDB-lite"/>
    </source>
</evidence>
<keyword evidence="1" id="KW-0808">Transferase</keyword>
<dbReference type="GO" id="GO:0004674">
    <property type="term" value="F:protein serine/threonine kinase activity"/>
    <property type="evidence" value="ECO:0007669"/>
    <property type="project" value="UniProtKB-KW"/>
</dbReference>
<sequence>MVMTTNDSASGTSDRFRLVGTTIAEKFRVERLVAEGGFGVVYAATQLSLDMPVALKVLKTPPEINDAVRATWIEMFAREAKTIARLRHPHIAHVLDFGVAVMPTAERAPWMALEWLAGETLADALQARRGKMRGIALSEALELLRPVFEAVAFAHERGIAHRDLKPANIMLLPSKRGPLARLMDFGIAKAMAEGEVAASGATRTQGYSAFSPEYAAPEQISRARTGPWTDVHALGVDSHRGADRSTRLREHCGSHDAFTPRCSRRCGPTPARRGINAGPWEAVLTRALALRPADRYPDAGAFLVALDAAVLTLRGSAMGFTPAAPFAQRVSGPGPSAQPTAHGDPSLRAGPVPTTTTSAVAVASGRSS</sequence>
<dbReference type="Proteomes" id="UP001370348">
    <property type="component" value="Chromosome"/>
</dbReference>
<dbReference type="InterPro" id="IPR000719">
    <property type="entry name" value="Prot_kinase_dom"/>
</dbReference>
<dbReference type="SMART" id="SM00220">
    <property type="entry name" value="S_TKc"/>
    <property type="match status" value="1"/>
</dbReference>
<evidence type="ECO:0000256" key="3">
    <source>
        <dbReference type="ARBA" id="ARBA00022777"/>
    </source>
</evidence>